<feature type="compositionally biased region" description="Low complexity" evidence="1">
    <location>
        <begin position="1"/>
        <end position="13"/>
    </location>
</feature>
<organism evidence="2 3">
    <name type="scientific">Aldrovandia affinis</name>
    <dbReference type="NCBI Taxonomy" id="143900"/>
    <lineage>
        <taxon>Eukaryota</taxon>
        <taxon>Metazoa</taxon>
        <taxon>Chordata</taxon>
        <taxon>Craniata</taxon>
        <taxon>Vertebrata</taxon>
        <taxon>Euteleostomi</taxon>
        <taxon>Actinopterygii</taxon>
        <taxon>Neopterygii</taxon>
        <taxon>Teleostei</taxon>
        <taxon>Notacanthiformes</taxon>
        <taxon>Halosauridae</taxon>
        <taxon>Aldrovandia</taxon>
    </lineage>
</organism>
<sequence length="81" mass="8635">MTEESGAVSAGAAAEEREEREQKRKTSKRASGGARQGRGEPGRHAWWLGDTAGGAPIPPGPLEVPGLSGSYAYQPFIHLYR</sequence>
<dbReference type="EMBL" id="JAINUG010000038">
    <property type="protein sequence ID" value="KAJ8407515.1"/>
    <property type="molecule type" value="Genomic_DNA"/>
</dbReference>
<feature type="region of interest" description="Disordered" evidence="1">
    <location>
        <begin position="1"/>
        <end position="68"/>
    </location>
</feature>
<dbReference type="AlphaFoldDB" id="A0AAD7SRX5"/>
<feature type="compositionally biased region" description="Basic and acidic residues" evidence="1">
    <location>
        <begin position="14"/>
        <end position="24"/>
    </location>
</feature>
<dbReference type="Proteomes" id="UP001221898">
    <property type="component" value="Unassembled WGS sequence"/>
</dbReference>
<proteinExistence type="predicted"/>
<evidence type="ECO:0000313" key="3">
    <source>
        <dbReference type="Proteomes" id="UP001221898"/>
    </source>
</evidence>
<comment type="caution">
    <text evidence="2">The sequence shown here is derived from an EMBL/GenBank/DDBJ whole genome shotgun (WGS) entry which is preliminary data.</text>
</comment>
<accession>A0AAD7SRX5</accession>
<evidence type="ECO:0000256" key="1">
    <source>
        <dbReference type="SAM" id="MobiDB-lite"/>
    </source>
</evidence>
<protein>
    <submittedName>
        <fullName evidence="2">Uncharacterized protein</fullName>
    </submittedName>
</protein>
<evidence type="ECO:0000313" key="2">
    <source>
        <dbReference type="EMBL" id="KAJ8407515.1"/>
    </source>
</evidence>
<name>A0AAD7SRX5_9TELE</name>
<gene>
    <name evidence="2" type="ORF">AAFF_G00273720</name>
</gene>
<keyword evidence="3" id="KW-1185">Reference proteome</keyword>
<reference evidence="2" key="1">
    <citation type="journal article" date="2023" name="Science">
        <title>Genome structures resolve the early diversification of teleost fishes.</title>
        <authorList>
            <person name="Parey E."/>
            <person name="Louis A."/>
            <person name="Montfort J."/>
            <person name="Bouchez O."/>
            <person name="Roques C."/>
            <person name="Iampietro C."/>
            <person name="Lluch J."/>
            <person name="Castinel A."/>
            <person name="Donnadieu C."/>
            <person name="Desvignes T."/>
            <person name="Floi Bucao C."/>
            <person name="Jouanno E."/>
            <person name="Wen M."/>
            <person name="Mejri S."/>
            <person name="Dirks R."/>
            <person name="Jansen H."/>
            <person name="Henkel C."/>
            <person name="Chen W.J."/>
            <person name="Zahm M."/>
            <person name="Cabau C."/>
            <person name="Klopp C."/>
            <person name="Thompson A.W."/>
            <person name="Robinson-Rechavi M."/>
            <person name="Braasch I."/>
            <person name="Lecointre G."/>
            <person name="Bobe J."/>
            <person name="Postlethwait J.H."/>
            <person name="Berthelot C."/>
            <person name="Roest Crollius H."/>
            <person name="Guiguen Y."/>
        </authorList>
    </citation>
    <scope>NUCLEOTIDE SEQUENCE</scope>
    <source>
        <strain evidence="2">NC1722</strain>
    </source>
</reference>